<sequence>MERYFFYSLYLLLGCSLYGCSGKQAPKQIQNPDTEATIPYADTIAASVPPAPTKSLTARYLDSLGFVNIAEADSSIAIDLMYTRADNFTGTILYEDLKEAYLHPDAMKSLKQAQRLLKERRPGYSLIVYDAARPLSVQQKMWDVVKGTSKYIYVSNPSRGGGLHNYGLAVDISILDDKGTPLPMGTPIDHLGKEAHITEEATLVAQGKLTEQERENRLLLRQVMKEAGFRPLSSEWWHFNRVGRQTAKERYRVIP</sequence>
<keyword evidence="4 9" id="KW-0378">Hydrolase</keyword>
<evidence type="ECO:0000256" key="5">
    <source>
        <dbReference type="ARBA" id="ARBA00022833"/>
    </source>
</evidence>
<dbReference type="CDD" id="cd14840">
    <property type="entry name" value="D-Ala-D-Ala_dipeptidase_Aad"/>
    <property type="match status" value="1"/>
</dbReference>
<dbReference type="GO" id="GO:0006508">
    <property type="term" value="P:proteolysis"/>
    <property type="evidence" value="ECO:0007669"/>
    <property type="project" value="UniProtKB-KW"/>
</dbReference>
<keyword evidence="8" id="KW-0961">Cell wall biogenesis/degradation</keyword>
<dbReference type="EC" id="3.4.13.22" evidence="9"/>
<dbReference type="PROSITE" id="PS51257">
    <property type="entry name" value="PROKAR_LIPOPROTEIN"/>
    <property type="match status" value="1"/>
</dbReference>
<organism evidence="10 11">
    <name type="scientific">Bacteroides uniformis</name>
    <dbReference type="NCBI Taxonomy" id="820"/>
    <lineage>
        <taxon>Bacteria</taxon>
        <taxon>Pseudomonadati</taxon>
        <taxon>Bacteroidota</taxon>
        <taxon>Bacteroidia</taxon>
        <taxon>Bacteroidales</taxon>
        <taxon>Bacteroidaceae</taxon>
        <taxon>Bacteroides</taxon>
    </lineage>
</organism>
<dbReference type="PANTHER" id="PTHR43126">
    <property type="entry name" value="D-ALANYL-D-ALANINE DIPEPTIDASE"/>
    <property type="match status" value="1"/>
</dbReference>
<keyword evidence="5 9" id="KW-0862">Zinc</keyword>
<reference evidence="10 11" key="1">
    <citation type="journal article" date="2019" name="Nat. Med.">
        <title>A library of human gut bacterial isolates paired with longitudinal multiomics data enables mechanistic microbiome research.</title>
        <authorList>
            <person name="Poyet M."/>
            <person name="Groussin M."/>
            <person name="Gibbons S.M."/>
            <person name="Avila-Pacheco J."/>
            <person name="Jiang X."/>
            <person name="Kearney S.M."/>
            <person name="Perrotta A.R."/>
            <person name="Berdy B."/>
            <person name="Zhao S."/>
            <person name="Lieberman T.D."/>
            <person name="Swanson P.K."/>
            <person name="Smith M."/>
            <person name="Roesemann S."/>
            <person name="Alexander J.E."/>
            <person name="Rich S.A."/>
            <person name="Livny J."/>
            <person name="Vlamakis H."/>
            <person name="Clish C."/>
            <person name="Bullock K."/>
            <person name="Deik A."/>
            <person name="Scott J."/>
            <person name="Pierce K.A."/>
            <person name="Xavier R.J."/>
            <person name="Alm E.J."/>
        </authorList>
    </citation>
    <scope>NUCLEOTIDE SEQUENCE [LARGE SCALE GENOMIC DNA]</scope>
    <source>
        <strain evidence="10 11">BIOML-A3</strain>
    </source>
</reference>
<dbReference type="SUPFAM" id="SSF55166">
    <property type="entry name" value="Hedgehog/DD-peptidase"/>
    <property type="match status" value="1"/>
</dbReference>
<dbReference type="Pfam" id="PF01427">
    <property type="entry name" value="Peptidase_M15"/>
    <property type="match status" value="1"/>
</dbReference>
<dbReference type="RefSeq" id="WP_151881854.1">
    <property type="nucleotide sequence ID" value="NZ_WCTH01000051.1"/>
</dbReference>
<dbReference type="GO" id="GO:0160237">
    <property type="term" value="F:D-Ala-D-Ala dipeptidase activity"/>
    <property type="evidence" value="ECO:0007669"/>
    <property type="project" value="UniProtKB-EC"/>
</dbReference>
<dbReference type="PANTHER" id="PTHR43126:SF2">
    <property type="entry name" value="D-ALANYL-D-ALANINE DIPEPTIDASE"/>
    <property type="match status" value="1"/>
</dbReference>
<proteinExistence type="inferred from homology"/>
<evidence type="ECO:0000313" key="11">
    <source>
        <dbReference type="Proteomes" id="UP000487989"/>
    </source>
</evidence>
<dbReference type="GO" id="GO:0071555">
    <property type="term" value="P:cell wall organization"/>
    <property type="evidence" value="ECO:0007669"/>
    <property type="project" value="UniProtKB-KW"/>
</dbReference>
<name>A0A6I0LE76_BACUN</name>
<comment type="caution">
    <text evidence="10">The sequence shown here is derived from an EMBL/GenBank/DDBJ whole genome shotgun (WGS) entry which is preliminary data.</text>
</comment>
<evidence type="ECO:0000256" key="3">
    <source>
        <dbReference type="ARBA" id="ARBA00022723"/>
    </source>
</evidence>
<feature type="site" description="Transition state stabilizer" evidence="9">
    <location>
        <position position="133"/>
    </location>
</feature>
<keyword evidence="7 9" id="KW-0482">Metalloprotease</keyword>
<dbReference type="EMBL" id="WCTJ01000019">
    <property type="protein sequence ID" value="KAB4252297.1"/>
    <property type="molecule type" value="Genomic_DNA"/>
</dbReference>
<dbReference type="GO" id="GO:0008270">
    <property type="term" value="F:zinc ion binding"/>
    <property type="evidence" value="ECO:0007669"/>
    <property type="project" value="UniProtKB-UniRule"/>
</dbReference>
<comment type="catalytic activity">
    <reaction evidence="1 9">
        <text>D-alanyl-D-alanine + H2O = 2 D-alanine</text>
        <dbReference type="Rhea" id="RHEA:20661"/>
        <dbReference type="ChEBI" id="CHEBI:15377"/>
        <dbReference type="ChEBI" id="CHEBI:57416"/>
        <dbReference type="ChEBI" id="CHEBI:57822"/>
        <dbReference type="EC" id="3.4.13.22"/>
    </reaction>
</comment>
<dbReference type="InterPro" id="IPR000755">
    <property type="entry name" value="A_A_dipeptidase"/>
</dbReference>
<gene>
    <name evidence="10" type="ORF">GAP48_12640</name>
</gene>
<feature type="binding site" evidence="9">
    <location>
        <position position="164"/>
    </location>
    <ligand>
        <name>Zn(2+)</name>
        <dbReference type="ChEBI" id="CHEBI:29105"/>
        <note>catalytic</note>
    </ligand>
</feature>
<comment type="cofactor">
    <cofactor evidence="9">
        <name>Zn(2+)</name>
        <dbReference type="ChEBI" id="CHEBI:29105"/>
    </cofactor>
    <text evidence="9">Binds 1 zinc ion per subunit.</text>
</comment>
<comment type="similarity">
    <text evidence="9">Belongs to the peptidase M15D family.</text>
</comment>
<evidence type="ECO:0000256" key="2">
    <source>
        <dbReference type="ARBA" id="ARBA00022670"/>
    </source>
</evidence>
<comment type="function">
    <text evidence="9">Catalyzes hydrolysis of the D-alanyl-D-alanine dipeptide.</text>
</comment>
<keyword evidence="2 9" id="KW-0645">Protease</keyword>
<evidence type="ECO:0000313" key="10">
    <source>
        <dbReference type="EMBL" id="KAB4252297.1"/>
    </source>
</evidence>
<evidence type="ECO:0000256" key="9">
    <source>
        <dbReference type="HAMAP-Rule" id="MF_01924"/>
    </source>
</evidence>
<dbReference type="AlphaFoldDB" id="A0A6I0LE76"/>
<feature type="binding site" evidence="9">
    <location>
        <position position="171"/>
    </location>
    <ligand>
        <name>Zn(2+)</name>
        <dbReference type="ChEBI" id="CHEBI:29105"/>
        <note>catalytic</note>
    </ligand>
</feature>
<evidence type="ECO:0000256" key="6">
    <source>
        <dbReference type="ARBA" id="ARBA00022997"/>
    </source>
</evidence>
<accession>A0A6I0LE76</accession>
<dbReference type="Gene3D" id="3.30.1380.10">
    <property type="match status" value="1"/>
</dbReference>
<evidence type="ECO:0000256" key="1">
    <source>
        <dbReference type="ARBA" id="ARBA00001362"/>
    </source>
</evidence>
<evidence type="ECO:0000256" key="8">
    <source>
        <dbReference type="ARBA" id="ARBA00023316"/>
    </source>
</evidence>
<dbReference type="GO" id="GO:0008237">
    <property type="term" value="F:metallopeptidase activity"/>
    <property type="evidence" value="ECO:0007669"/>
    <property type="project" value="UniProtKB-KW"/>
</dbReference>
<keyword evidence="3 9" id="KW-0479">Metal-binding</keyword>
<keyword evidence="6 9" id="KW-0224">Dipeptidase</keyword>
<dbReference type="InterPro" id="IPR009045">
    <property type="entry name" value="Zn_M74/Hedgehog-like"/>
</dbReference>
<dbReference type="HAMAP" id="MF_01924">
    <property type="entry name" value="A_A_dipeptidase"/>
    <property type="match status" value="1"/>
</dbReference>
<feature type="binding site" evidence="9">
    <location>
        <position position="238"/>
    </location>
    <ligand>
        <name>Zn(2+)</name>
        <dbReference type="ChEBI" id="CHEBI:29105"/>
        <note>catalytic</note>
    </ligand>
</feature>
<protein>
    <recommendedName>
        <fullName evidence="9">D-alanyl-D-alanine dipeptidase</fullName>
        <shortName evidence="9">D-Ala-D-Ala dipeptidase</shortName>
        <ecNumber evidence="9">3.4.13.22</ecNumber>
    </recommendedName>
</protein>
<evidence type="ECO:0000256" key="7">
    <source>
        <dbReference type="ARBA" id="ARBA00023049"/>
    </source>
</evidence>
<dbReference type="Proteomes" id="UP000487989">
    <property type="component" value="Unassembled WGS sequence"/>
</dbReference>
<evidence type="ECO:0000256" key="4">
    <source>
        <dbReference type="ARBA" id="ARBA00022801"/>
    </source>
</evidence>
<feature type="active site" description="Proton donor/acceptor" evidence="9">
    <location>
        <position position="235"/>
    </location>
</feature>